<reference evidence="2 5" key="2">
    <citation type="submission" date="2022-05" db="EMBL/GenBank/DDBJ databases">
        <title>Genome Sequencing of Bee-Associated Microbes.</title>
        <authorList>
            <person name="Dunlap C."/>
        </authorList>
    </citation>
    <scope>NUCLEOTIDE SEQUENCE [LARGE SCALE GENOMIC DNA]</scope>
    <source>
        <strain evidence="2 5">NRRL B-23120</strain>
    </source>
</reference>
<evidence type="ECO:0000313" key="3">
    <source>
        <dbReference type="EMBL" id="QAV17931.1"/>
    </source>
</evidence>
<dbReference type="Proteomes" id="UP001527202">
    <property type="component" value="Unassembled WGS sequence"/>
</dbReference>
<accession>A0A410WUD6</accession>
<dbReference type="EMBL" id="CP026520">
    <property type="protein sequence ID" value="QAV17931.1"/>
    <property type="molecule type" value="Genomic_DNA"/>
</dbReference>
<gene>
    <name evidence="2" type="ORF">M5X16_04655</name>
    <name evidence="3" type="ORF">PC41400_09740</name>
</gene>
<dbReference type="OrthoDB" id="2821454at2"/>
<name>A0A410WUD6_9BACL</name>
<evidence type="ECO:0000313" key="5">
    <source>
        <dbReference type="Proteomes" id="UP001527202"/>
    </source>
</evidence>
<dbReference type="GeneID" id="95375088"/>
<reference evidence="3 4" key="1">
    <citation type="submission" date="2018-01" db="EMBL/GenBank/DDBJ databases">
        <title>The whole genome sequencing and assembly of Paenibacillus chitinolyticus KCCM 41400 strain.</title>
        <authorList>
            <person name="Kim J.-Y."/>
            <person name="Park M.-K."/>
            <person name="Lee Y.-J."/>
            <person name="Yi H."/>
            <person name="Bahn Y.-S."/>
            <person name="Kim J.F."/>
            <person name="Lee D.-W."/>
        </authorList>
    </citation>
    <scope>NUCLEOTIDE SEQUENCE [LARGE SCALE GENOMIC DNA]</scope>
    <source>
        <strain evidence="3 4">KCCM 41400</strain>
    </source>
</reference>
<proteinExistence type="predicted"/>
<organism evidence="3 4">
    <name type="scientific">Paenibacillus chitinolyticus</name>
    <dbReference type="NCBI Taxonomy" id="79263"/>
    <lineage>
        <taxon>Bacteria</taxon>
        <taxon>Bacillati</taxon>
        <taxon>Bacillota</taxon>
        <taxon>Bacilli</taxon>
        <taxon>Bacillales</taxon>
        <taxon>Paenibacillaceae</taxon>
        <taxon>Paenibacillus</taxon>
    </lineage>
</organism>
<keyword evidence="5" id="KW-1185">Reference proteome</keyword>
<protein>
    <submittedName>
        <fullName evidence="3">DUF4901 domain-containing protein</fullName>
    </submittedName>
</protein>
<dbReference type="Proteomes" id="UP000288943">
    <property type="component" value="Chromosome"/>
</dbReference>
<evidence type="ECO:0000259" key="1">
    <source>
        <dbReference type="Pfam" id="PF16244"/>
    </source>
</evidence>
<dbReference type="Pfam" id="PF16244">
    <property type="entry name" value="DUF4901"/>
    <property type="match status" value="2"/>
</dbReference>
<evidence type="ECO:0000313" key="4">
    <source>
        <dbReference type="Proteomes" id="UP000288943"/>
    </source>
</evidence>
<dbReference type="RefSeq" id="WP_042230929.1">
    <property type="nucleotide sequence ID" value="NZ_CP026520.1"/>
</dbReference>
<dbReference type="InterPro" id="IPR032599">
    <property type="entry name" value="YcdB/YcdC_rep_domain"/>
</dbReference>
<dbReference type="EMBL" id="JAMDMJ010000004">
    <property type="protein sequence ID" value="MCY9595066.1"/>
    <property type="molecule type" value="Genomic_DNA"/>
</dbReference>
<feature type="domain" description="YcdB/YcdC repeated" evidence="1">
    <location>
        <begin position="254"/>
        <end position="407"/>
    </location>
</feature>
<dbReference type="AlphaFoldDB" id="A0A410WUD6"/>
<feature type="domain" description="YcdB/YcdC repeated" evidence="1">
    <location>
        <begin position="4"/>
        <end position="147"/>
    </location>
</feature>
<dbReference type="KEGG" id="pchi:PC41400_09740"/>
<evidence type="ECO:0000313" key="2">
    <source>
        <dbReference type="EMBL" id="MCY9595066.1"/>
    </source>
</evidence>
<sequence length="485" mass="54752">MLIDELKQKAAVTGSVPAHFDLIIEDLQEQEDGETQALFVWQEPSGESGISVTLDAAGRLLSYSVDEELCKEAAPIGEEALRERARSFFLSQHPEDADRFLLTESRFEERSAFFEWAQTALDLPLPQTGAFIRLTLSGEVTSFTYKGSAAAPPLPVSLVQPEQLRQQLAETVRMSLAVVKLIPALYAGGDDRLRLVYQPEPGYRRFDAVTGLAQGTDAEAEEEHEAYKAYELSPEETGDPLSSLEELIGISTYPLVKDRERDMDENLRGIVWHAADREENPADLSLDGYFRRRMEDTVKATADKDTGRLRSFIWMVRRTGKLALSYEDCLERAEAFLRKAMHDWLQVPGLAFYFQEKSAEDAGSESEGQLRYFFTWQLRYEDVPLYLQFVTLCVNASTGYVDRFSGPDWNPEEIRNLAPAAKLNADEAHRLYVEAVDFKLEWDRDYDAETPEGAYNLLYTPILKGSGRNRIAFIDAASGEFVTQA</sequence>